<evidence type="ECO:0000256" key="6">
    <source>
        <dbReference type="ARBA" id="ARBA00022692"/>
    </source>
</evidence>
<comment type="subcellular location">
    <subcellularLocation>
        <location evidence="1 9">Cell membrane</location>
        <topology evidence="1 9">Multi-pass membrane protein</topology>
    </subcellularLocation>
</comment>
<dbReference type="Gene3D" id="1.10.3720.10">
    <property type="entry name" value="MetI-like"/>
    <property type="match status" value="1"/>
</dbReference>
<dbReference type="AlphaFoldDB" id="A0A248LMB1"/>
<reference evidence="12" key="1">
    <citation type="submission" date="2017-06" db="EMBL/GenBank/DDBJ databases">
        <title>Whole genome sequence of Laribacter hongkongensis LHGZ1.</title>
        <authorList>
            <person name="Chen D."/>
            <person name="Wu H."/>
            <person name="Chen J."/>
        </authorList>
    </citation>
    <scope>NUCLEOTIDE SEQUENCE [LARGE SCALE GENOMIC DNA]</scope>
    <source>
        <strain evidence="12">LHGZ1</strain>
    </source>
</reference>
<evidence type="ECO:0000313" key="12">
    <source>
        <dbReference type="Proteomes" id="UP000197424"/>
    </source>
</evidence>
<dbReference type="CDD" id="cd06261">
    <property type="entry name" value="TM_PBP2"/>
    <property type="match status" value="1"/>
</dbReference>
<dbReference type="PANTHER" id="PTHR30425">
    <property type="entry name" value="PHOSPHATE TRANSPORT SYSTEM PERMEASE PROTEIN PST"/>
    <property type="match status" value="1"/>
</dbReference>
<evidence type="ECO:0000313" key="11">
    <source>
        <dbReference type="EMBL" id="ASJ25594.1"/>
    </source>
</evidence>
<proteinExistence type="inferred from homology"/>
<evidence type="ECO:0000256" key="7">
    <source>
        <dbReference type="ARBA" id="ARBA00022989"/>
    </source>
</evidence>
<dbReference type="OrthoDB" id="9785113at2"/>
<dbReference type="GO" id="GO:0006817">
    <property type="term" value="P:phosphate ion transport"/>
    <property type="evidence" value="ECO:0007669"/>
    <property type="project" value="UniProtKB-KW"/>
</dbReference>
<evidence type="ECO:0000256" key="5">
    <source>
        <dbReference type="ARBA" id="ARBA00022592"/>
    </source>
</evidence>
<feature type="domain" description="ABC transmembrane type-1" evidence="10">
    <location>
        <begin position="67"/>
        <end position="277"/>
    </location>
</feature>
<feature type="transmembrane region" description="Helical" evidence="9">
    <location>
        <begin position="255"/>
        <end position="277"/>
    </location>
</feature>
<feature type="transmembrane region" description="Helical" evidence="9">
    <location>
        <begin position="12"/>
        <end position="37"/>
    </location>
</feature>
<feature type="transmembrane region" description="Helical" evidence="9">
    <location>
        <begin position="57"/>
        <end position="90"/>
    </location>
</feature>
<keyword evidence="3 9" id="KW-0813">Transport</keyword>
<evidence type="ECO:0000256" key="1">
    <source>
        <dbReference type="ARBA" id="ARBA00004651"/>
    </source>
</evidence>
<dbReference type="RefSeq" id="WP_088861385.1">
    <property type="nucleotide sequence ID" value="NZ_CP022115.1"/>
</dbReference>
<evidence type="ECO:0000256" key="3">
    <source>
        <dbReference type="ARBA" id="ARBA00022448"/>
    </source>
</evidence>
<feature type="transmembrane region" description="Helical" evidence="9">
    <location>
        <begin position="110"/>
        <end position="131"/>
    </location>
</feature>
<keyword evidence="4" id="KW-1003">Cell membrane</keyword>
<dbReference type="PROSITE" id="PS50928">
    <property type="entry name" value="ABC_TM1"/>
    <property type="match status" value="1"/>
</dbReference>
<dbReference type="GO" id="GO:0005886">
    <property type="term" value="C:plasma membrane"/>
    <property type="evidence" value="ECO:0007669"/>
    <property type="project" value="UniProtKB-SubCell"/>
</dbReference>
<dbReference type="PANTHER" id="PTHR30425:SF1">
    <property type="entry name" value="PHOSPHATE TRANSPORT SYSTEM PERMEASE PROTEIN PSTC"/>
    <property type="match status" value="1"/>
</dbReference>
<dbReference type="SUPFAM" id="SSF161098">
    <property type="entry name" value="MetI-like"/>
    <property type="match status" value="1"/>
</dbReference>
<evidence type="ECO:0000256" key="8">
    <source>
        <dbReference type="ARBA" id="ARBA00023136"/>
    </source>
</evidence>
<organism evidence="11 12">
    <name type="scientific">Laribacter hongkongensis</name>
    <dbReference type="NCBI Taxonomy" id="168471"/>
    <lineage>
        <taxon>Bacteria</taxon>
        <taxon>Pseudomonadati</taxon>
        <taxon>Pseudomonadota</taxon>
        <taxon>Betaproteobacteria</taxon>
        <taxon>Neisseriales</taxon>
        <taxon>Aquaspirillaceae</taxon>
        <taxon>Laribacter</taxon>
    </lineage>
</organism>
<sequence>MSEAGRDTAWRWLVALAGQLAGWVVLAILAGLAFASLPLLRSPAALTALLSPEWAPFAGAFGIGSMLAGSVALATLAVGLAWPTGILLALHVQGLGSRWLARPLDAALRLMAGMPTIVYAFVSVALLVPYLRDELGIGNGYSWLAGSLTLGLMLTPTVYLTLAGPLARQDRVQALACDALGLSVRQRLLWISLPSCRPALLAALLLASGRAMGDTLVALMVTGNTPLLPAHPGEPLRALTAHIAMTLAADTQSQAYASIFAASLLLLVYVGCVQALGRRILSHASHH</sequence>
<comment type="similarity">
    <text evidence="2">Belongs to the binding-protein-dependent transport system permease family. CysTW subfamily.</text>
</comment>
<keyword evidence="7 9" id="KW-1133">Transmembrane helix</keyword>
<evidence type="ECO:0000256" key="9">
    <source>
        <dbReference type="RuleBase" id="RU363032"/>
    </source>
</evidence>
<evidence type="ECO:0000259" key="10">
    <source>
        <dbReference type="PROSITE" id="PS50928"/>
    </source>
</evidence>
<dbReference type="InterPro" id="IPR051124">
    <property type="entry name" value="Phosphate_Transport_Permease"/>
</dbReference>
<keyword evidence="8 9" id="KW-0472">Membrane</keyword>
<evidence type="ECO:0000256" key="4">
    <source>
        <dbReference type="ARBA" id="ARBA00022475"/>
    </source>
</evidence>
<accession>A0A248LMB1</accession>
<evidence type="ECO:0000256" key="2">
    <source>
        <dbReference type="ARBA" id="ARBA00007069"/>
    </source>
</evidence>
<keyword evidence="6 9" id="KW-0812">Transmembrane</keyword>
<dbReference type="Proteomes" id="UP000197424">
    <property type="component" value="Chromosome"/>
</dbReference>
<dbReference type="InterPro" id="IPR035906">
    <property type="entry name" value="MetI-like_sf"/>
</dbReference>
<name>A0A248LMB1_9NEIS</name>
<dbReference type="GO" id="GO:0055085">
    <property type="term" value="P:transmembrane transport"/>
    <property type="evidence" value="ECO:0007669"/>
    <property type="project" value="InterPro"/>
</dbReference>
<keyword evidence="5" id="KW-0592">Phosphate transport</keyword>
<dbReference type="EMBL" id="CP022115">
    <property type="protein sequence ID" value="ASJ25594.1"/>
    <property type="molecule type" value="Genomic_DNA"/>
</dbReference>
<dbReference type="Pfam" id="PF00528">
    <property type="entry name" value="BPD_transp_1"/>
    <property type="match status" value="1"/>
</dbReference>
<protein>
    <submittedName>
        <fullName evidence="11">Binding-protein-dependent transport systems inner membrane component</fullName>
    </submittedName>
</protein>
<gene>
    <name evidence="11" type="ORF">LHGZ1_2763</name>
</gene>
<feature type="transmembrane region" description="Helical" evidence="9">
    <location>
        <begin position="143"/>
        <end position="167"/>
    </location>
</feature>
<dbReference type="InterPro" id="IPR000515">
    <property type="entry name" value="MetI-like"/>
</dbReference>